<comment type="caution">
    <text evidence="2">The sequence shown here is derived from an EMBL/GenBank/DDBJ whole genome shotgun (WGS) entry which is preliminary data.</text>
</comment>
<reference evidence="3" key="1">
    <citation type="journal article" date="2019" name="Int. J. Syst. Evol. Microbiol.">
        <title>The Global Catalogue of Microorganisms (GCM) 10K type strain sequencing project: providing services to taxonomists for standard genome sequencing and annotation.</title>
        <authorList>
            <consortium name="The Broad Institute Genomics Platform"/>
            <consortium name="The Broad Institute Genome Sequencing Center for Infectious Disease"/>
            <person name="Wu L."/>
            <person name="Ma J."/>
        </authorList>
    </citation>
    <scope>NUCLEOTIDE SEQUENCE [LARGE SCALE GENOMIC DNA]</scope>
    <source>
        <strain evidence="3">KCTC 52232</strain>
    </source>
</reference>
<dbReference type="Proteomes" id="UP001597601">
    <property type="component" value="Unassembled WGS sequence"/>
</dbReference>
<dbReference type="EMBL" id="JBHUON010000004">
    <property type="protein sequence ID" value="MFD2864091.1"/>
    <property type="molecule type" value="Genomic_DNA"/>
</dbReference>
<evidence type="ECO:0000256" key="1">
    <source>
        <dbReference type="SAM" id="MobiDB-lite"/>
    </source>
</evidence>
<feature type="compositionally biased region" description="Polar residues" evidence="1">
    <location>
        <begin position="117"/>
        <end position="126"/>
    </location>
</feature>
<name>A0ABW5XMP8_9SPHI</name>
<protein>
    <recommendedName>
        <fullName evidence="4">DUF937 domain-containing protein</fullName>
    </recommendedName>
</protein>
<keyword evidence="3" id="KW-1185">Reference proteome</keyword>
<sequence length="132" mass="13569">MFEEILKLVKDHIGSNQQVDSALPAAQKDEVHEEIASHINSGLKNEAQAQGGVGGLLGSLVSGLSSGNPVITAIEGGLVGSLGSKFGLSPAVTGAISASLPGLLRKFAHKANDPNDESVTPDSIQKSLDIFR</sequence>
<gene>
    <name evidence="2" type="ORF">ACFSYC_05260</name>
</gene>
<proteinExistence type="predicted"/>
<dbReference type="RefSeq" id="WP_377124271.1">
    <property type="nucleotide sequence ID" value="NZ_JBHUON010000004.1"/>
</dbReference>
<accession>A0ABW5XMP8</accession>
<evidence type="ECO:0008006" key="4">
    <source>
        <dbReference type="Google" id="ProtNLM"/>
    </source>
</evidence>
<feature type="region of interest" description="Disordered" evidence="1">
    <location>
        <begin position="111"/>
        <end position="132"/>
    </location>
</feature>
<evidence type="ECO:0000313" key="2">
    <source>
        <dbReference type="EMBL" id="MFD2864091.1"/>
    </source>
</evidence>
<organism evidence="2 3">
    <name type="scientific">Mucilaginibacter antarcticus</name>
    <dbReference type="NCBI Taxonomy" id="1855725"/>
    <lineage>
        <taxon>Bacteria</taxon>
        <taxon>Pseudomonadati</taxon>
        <taxon>Bacteroidota</taxon>
        <taxon>Sphingobacteriia</taxon>
        <taxon>Sphingobacteriales</taxon>
        <taxon>Sphingobacteriaceae</taxon>
        <taxon>Mucilaginibacter</taxon>
    </lineage>
</organism>
<evidence type="ECO:0000313" key="3">
    <source>
        <dbReference type="Proteomes" id="UP001597601"/>
    </source>
</evidence>